<reference evidence="2" key="1">
    <citation type="submission" date="2022-03" db="EMBL/GenBank/DDBJ databases">
        <title>Draft genome sequence of Aduncisulcus paluster, a free-living microaerophilic Fornicata.</title>
        <authorList>
            <person name="Yuyama I."/>
            <person name="Kume K."/>
            <person name="Tamura T."/>
            <person name="Inagaki Y."/>
            <person name="Hashimoto T."/>
        </authorList>
    </citation>
    <scope>NUCLEOTIDE SEQUENCE</scope>
    <source>
        <strain evidence="2">NY0171</strain>
    </source>
</reference>
<feature type="region of interest" description="Disordered" evidence="1">
    <location>
        <begin position="48"/>
        <end position="71"/>
    </location>
</feature>
<dbReference type="EMBL" id="BQXS01000337">
    <property type="protein sequence ID" value="GKT28534.1"/>
    <property type="molecule type" value="Genomic_DNA"/>
</dbReference>
<keyword evidence="3" id="KW-1185">Reference proteome</keyword>
<accession>A0ABQ5KAR6</accession>
<organism evidence="2 3">
    <name type="scientific">Aduncisulcus paluster</name>
    <dbReference type="NCBI Taxonomy" id="2918883"/>
    <lineage>
        <taxon>Eukaryota</taxon>
        <taxon>Metamonada</taxon>
        <taxon>Carpediemonas-like organisms</taxon>
        <taxon>Aduncisulcus</taxon>
    </lineage>
</organism>
<feature type="non-terminal residue" evidence="2">
    <location>
        <position position="1"/>
    </location>
</feature>
<proteinExistence type="predicted"/>
<feature type="compositionally biased region" description="Basic and acidic residues" evidence="1">
    <location>
        <begin position="59"/>
        <end position="71"/>
    </location>
</feature>
<gene>
    <name evidence="2" type="ORF">ADUPG1_000710</name>
</gene>
<comment type="caution">
    <text evidence="2">The sequence shown here is derived from an EMBL/GenBank/DDBJ whole genome shotgun (WGS) entry which is preliminary data.</text>
</comment>
<protein>
    <submittedName>
        <fullName evidence="2">Uncharacterized protein</fullName>
    </submittedName>
</protein>
<evidence type="ECO:0000256" key="1">
    <source>
        <dbReference type="SAM" id="MobiDB-lite"/>
    </source>
</evidence>
<evidence type="ECO:0000313" key="3">
    <source>
        <dbReference type="Proteomes" id="UP001057375"/>
    </source>
</evidence>
<feature type="compositionally biased region" description="Low complexity" evidence="1">
    <location>
        <begin position="107"/>
        <end position="121"/>
    </location>
</feature>
<sequence length="179" mass="19317">CAEFDPPPERDLVTDVGRDASLREVSVRSPSLSPTLEASDDDAIIAIDSPSVKDEDDVYVDKGVDSQDKKPDVVTRLLSRSVHMLKAQQELQGRSNVGRMNGVGDTSSLRKSSSSSSSSSSIFPTRGSTSFSLASPHPSSAQRQPTTLTSFSNSPRHCHSGSAHRMVFGIVYKNTCWSM</sequence>
<evidence type="ECO:0000313" key="2">
    <source>
        <dbReference type="EMBL" id="GKT28534.1"/>
    </source>
</evidence>
<feature type="region of interest" description="Disordered" evidence="1">
    <location>
        <begin position="87"/>
        <end position="159"/>
    </location>
</feature>
<feature type="compositionally biased region" description="Polar residues" evidence="1">
    <location>
        <begin position="122"/>
        <end position="155"/>
    </location>
</feature>
<name>A0ABQ5KAR6_9EUKA</name>
<dbReference type="Proteomes" id="UP001057375">
    <property type="component" value="Unassembled WGS sequence"/>
</dbReference>